<evidence type="ECO:0008006" key="3">
    <source>
        <dbReference type="Google" id="ProtNLM"/>
    </source>
</evidence>
<proteinExistence type="predicted"/>
<sequence>MAGENPIPSYVYVDGFNLYYGAVKNTANKWLDIQKMVQLILPINQIKKIKYFTAVVSARQQDPEQPLRQQMYLRALRTIPNLEIIFGHFLTHPVRLPLANPVAGQKTYAEVIKTE</sequence>
<dbReference type="Proteomes" id="UP000053370">
    <property type="component" value="Unassembled WGS sequence"/>
</dbReference>
<organism evidence="1">
    <name type="scientific">Flexilinea flocculi</name>
    <dbReference type="NCBI Taxonomy" id="1678840"/>
    <lineage>
        <taxon>Bacteria</taxon>
        <taxon>Bacillati</taxon>
        <taxon>Chloroflexota</taxon>
        <taxon>Anaerolineae</taxon>
        <taxon>Anaerolineales</taxon>
        <taxon>Anaerolineaceae</taxon>
        <taxon>Flexilinea</taxon>
    </lineage>
</organism>
<dbReference type="STRING" id="1678840.ATC1_13662"/>
<dbReference type="RefSeq" id="WP_201777265.1">
    <property type="nucleotide sequence ID" value="NZ_DF968181.1"/>
</dbReference>
<dbReference type="AlphaFoldDB" id="A0A0S7BQH8"/>
<accession>A0A0S7BQH8</accession>
<reference evidence="1" key="1">
    <citation type="journal article" date="2015" name="Genome Announc.">
        <title>Draft Genome Sequence of Anaerolineae Strain TC1, a Novel Isolate from a Methanogenic Wastewater Treatment System.</title>
        <authorList>
            <person name="Matsuura N."/>
            <person name="Tourlousse D.M."/>
            <person name="Sun L."/>
            <person name="Toyonaga M."/>
            <person name="Kuroda K."/>
            <person name="Ohashi A."/>
            <person name="Cruz R."/>
            <person name="Yamaguchi T."/>
            <person name="Sekiguchi Y."/>
        </authorList>
    </citation>
    <scope>NUCLEOTIDE SEQUENCE [LARGE SCALE GENOMIC DNA]</scope>
    <source>
        <strain evidence="1">TC1</strain>
    </source>
</reference>
<dbReference type="EMBL" id="DF968181">
    <property type="protein sequence ID" value="GAP40683.1"/>
    <property type="molecule type" value="Genomic_DNA"/>
</dbReference>
<name>A0A0S7BQH8_9CHLR</name>
<gene>
    <name evidence="1" type="ORF">ATC1_13662</name>
</gene>
<keyword evidence="2" id="KW-1185">Reference proteome</keyword>
<evidence type="ECO:0000313" key="2">
    <source>
        <dbReference type="Proteomes" id="UP000053370"/>
    </source>
</evidence>
<dbReference type="Gene3D" id="3.40.50.1010">
    <property type="entry name" value="5'-nuclease"/>
    <property type="match status" value="1"/>
</dbReference>
<dbReference type="PATRIC" id="fig|1678840.3.peg.2001"/>
<protein>
    <recommendedName>
        <fullName evidence="3">NYN domain-containing protein</fullName>
    </recommendedName>
</protein>
<evidence type="ECO:0000313" key="1">
    <source>
        <dbReference type="EMBL" id="GAP40683.1"/>
    </source>
</evidence>